<dbReference type="EMBL" id="ONZQ02000008">
    <property type="protein sequence ID" value="SPO03415.1"/>
    <property type="molecule type" value="Genomic_DNA"/>
</dbReference>
<feature type="region of interest" description="Disordered" evidence="1">
    <location>
        <begin position="195"/>
        <end position="370"/>
    </location>
</feature>
<dbReference type="InterPro" id="IPR024630">
    <property type="entry name" value="Stc1"/>
</dbReference>
<proteinExistence type="predicted"/>
<reference evidence="3" key="1">
    <citation type="submission" date="2018-03" db="EMBL/GenBank/DDBJ databases">
        <authorList>
            <person name="Guldener U."/>
        </authorList>
    </citation>
    <scope>NUCLEOTIDE SEQUENCE</scope>
</reference>
<organism evidence="3 4">
    <name type="scientific">Cephalotrichum gorgonifer</name>
    <dbReference type="NCBI Taxonomy" id="2041049"/>
    <lineage>
        <taxon>Eukaryota</taxon>
        <taxon>Fungi</taxon>
        <taxon>Dikarya</taxon>
        <taxon>Ascomycota</taxon>
        <taxon>Pezizomycotina</taxon>
        <taxon>Sordariomycetes</taxon>
        <taxon>Hypocreomycetidae</taxon>
        <taxon>Microascales</taxon>
        <taxon>Microascaceae</taxon>
        <taxon>Cephalotrichum</taxon>
    </lineage>
</organism>
<protein>
    <recommendedName>
        <fullName evidence="2">Stc1 domain-containing protein</fullName>
    </recommendedName>
</protein>
<dbReference type="AlphaFoldDB" id="A0AAE8N213"/>
<sequence length="370" mass="40380">MSTRGSTKGGKPESNNIYAILHESQYRCAVGGEWKPPSNFSNKNLNALRSKVGRGQRVTPANTGMVCRDHSGEPRLERRCGGPCNQVKMLAEFSKSSLTTGRNWCQVCIRWKESQDDYQDEDADPIGPAPVSVISKNMFSISLDDGDDNIESTVTSSRSAGLSAPSFSFLRPSKSNTASGGQLLGFASRASGTVPPHLGSLQSGSESGMPLSDVSEGELYEPDDASIFPDDSASQYGGARAHPARPSPNTARLTAAALRQREREPLNEQQPPAYFNSWDNSGRQHMQKRNSETELDSELSFGTRDLSTIVSGDTFTEVSRPRTRQSDFDAPGRTKKWGKIPRKPQPPLPIPEWNENDVEFEDDGSGPELP</sequence>
<gene>
    <name evidence="3" type="ORF">DNG_06098</name>
</gene>
<evidence type="ECO:0000313" key="4">
    <source>
        <dbReference type="Proteomes" id="UP001187682"/>
    </source>
</evidence>
<evidence type="ECO:0000259" key="2">
    <source>
        <dbReference type="Pfam" id="PF12898"/>
    </source>
</evidence>
<feature type="compositionally biased region" description="Polar residues" evidence="1">
    <location>
        <begin position="305"/>
        <end position="317"/>
    </location>
</feature>
<name>A0AAE8N213_9PEZI</name>
<feature type="domain" description="Stc1" evidence="2">
    <location>
        <begin position="27"/>
        <end position="109"/>
    </location>
</feature>
<evidence type="ECO:0000313" key="3">
    <source>
        <dbReference type="EMBL" id="SPO03415.1"/>
    </source>
</evidence>
<dbReference type="Proteomes" id="UP001187682">
    <property type="component" value="Unassembled WGS sequence"/>
</dbReference>
<feature type="compositionally biased region" description="Basic residues" evidence="1">
    <location>
        <begin position="333"/>
        <end position="342"/>
    </location>
</feature>
<accession>A0AAE8N213</accession>
<feature type="compositionally biased region" description="Acidic residues" evidence="1">
    <location>
        <begin position="354"/>
        <end position="370"/>
    </location>
</feature>
<comment type="caution">
    <text evidence="3">The sequence shown here is derived from an EMBL/GenBank/DDBJ whole genome shotgun (WGS) entry which is preliminary data.</text>
</comment>
<feature type="compositionally biased region" description="Acidic residues" evidence="1">
    <location>
        <begin position="215"/>
        <end position="224"/>
    </location>
</feature>
<keyword evidence="4" id="KW-1185">Reference proteome</keyword>
<evidence type="ECO:0000256" key="1">
    <source>
        <dbReference type="SAM" id="MobiDB-lite"/>
    </source>
</evidence>
<dbReference type="Pfam" id="PF12898">
    <property type="entry name" value="Stc1"/>
    <property type="match status" value="1"/>
</dbReference>